<keyword evidence="1" id="KW-0472">Membrane</keyword>
<accession>A0A1I6RYB1</accession>
<dbReference type="RefSeq" id="WP_092904709.1">
    <property type="nucleotide sequence ID" value="NZ_FOZS01000002.1"/>
</dbReference>
<sequence>MPCNKNDYDIDNEVSGVNKEVKLWISDGVIKDVRGLIEIGGSGAAVYGLLVEKGVISAGVLAGPVAAIVGAIIIAYMGWIGIENDGCGVVIEMNVNPIAPVTTTPIVSSQ</sequence>
<dbReference type="OrthoDB" id="350493at2157"/>
<gene>
    <name evidence="2" type="ORF">SAMN04488556_2310</name>
</gene>
<evidence type="ECO:0000256" key="1">
    <source>
        <dbReference type="SAM" id="Phobius"/>
    </source>
</evidence>
<name>A0A1I6RYB1_9EURY</name>
<keyword evidence="1" id="KW-1133">Transmembrane helix</keyword>
<proteinExistence type="predicted"/>
<reference evidence="3" key="1">
    <citation type="submission" date="2016-10" db="EMBL/GenBank/DDBJ databases">
        <authorList>
            <person name="Varghese N."/>
            <person name="Submissions S."/>
        </authorList>
    </citation>
    <scope>NUCLEOTIDE SEQUENCE [LARGE SCALE GENOMIC DNA]</scope>
    <source>
        <strain evidence="3">DSM 22427</strain>
    </source>
</reference>
<keyword evidence="1" id="KW-0812">Transmembrane</keyword>
<feature type="transmembrane region" description="Helical" evidence="1">
    <location>
        <begin position="55"/>
        <end position="76"/>
    </location>
</feature>
<dbReference type="EMBL" id="FOZS01000002">
    <property type="protein sequence ID" value="SFS69682.1"/>
    <property type="molecule type" value="Genomic_DNA"/>
</dbReference>
<dbReference type="AlphaFoldDB" id="A0A1I6RYB1"/>
<evidence type="ECO:0000313" key="3">
    <source>
        <dbReference type="Proteomes" id="UP000199199"/>
    </source>
</evidence>
<evidence type="ECO:0000313" key="2">
    <source>
        <dbReference type="EMBL" id="SFS69682.1"/>
    </source>
</evidence>
<keyword evidence="3" id="KW-1185">Reference proteome</keyword>
<protein>
    <submittedName>
        <fullName evidence="2">Uncharacterized protein</fullName>
    </submittedName>
</protein>
<organism evidence="2 3">
    <name type="scientific">Halostagnicola kamekurae</name>
    <dbReference type="NCBI Taxonomy" id="619731"/>
    <lineage>
        <taxon>Archaea</taxon>
        <taxon>Methanobacteriati</taxon>
        <taxon>Methanobacteriota</taxon>
        <taxon>Stenosarchaea group</taxon>
        <taxon>Halobacteria</taxon>
        <taxon>Halobacteriales</taxon>
        <taxon>Natrialbaceae</taxon>
        <taxon>Halostagnicola</taxon>
    </lineage>
</organism>
<dbReference type="Proteomes" id="UP000199199">
    <property type="component" value="Unassembled WGS sequence"/>
</dbReference>